<dbReference type="SMART" id="SM00315">
    <property type="entry name" value="RGS"/>
    <property type="match status" value="1"/>
</dbReference>
<dbReference type="InterPro" id="IPR000014">
    <property type="entry name" value="PAS"/>
</dbReference>
<keyword evidence="3" id="KW-0157">Chromophore</keyword>
<evidence type="ECO:0000256" key="1">
    <source>
        <dbReference type="ARBA" id="ARBA00022630"/>
    </source>
</evidence>
<dbReference type="InterPro" id="IPR035965">
    <property type="entry name" value="PAS-like_dom_sf"/>
</dbReference>
<evidence type="ECO:0000256" key="4">
    <source>
        <dbReference type="SAM" id="MobiDB-lite"/>
    </source>
</evidence>
<dbReference type="CDD" id="cd00130">
    <property type="entry name" value="PAS"/>
    <property type="match status" value="1"/>
</dbReference>
<feature type="region of interest" description="Disordered" evidence="4">
    <location>
        <begin position="1"/>
        <end position="29"/>
    </location>
</feature>
<dbReference type="PANTHER" id="PTHR47429">
    <property type="entry name" value="PROTEIN TWIN LOV 1"/>
    <property type="match status" value="1"/>
</dbReference>
<dbReference type="GO" id="GO:0005634">
    <property type="term" value="C:nucleus"/>
    <property type="evidence" value="ECO:0007669"/>
    <property type="project" value="TreeGrafter"/>
</dbReference>
<dbReference type="Pfam" id="PF00615">
    <property type="entry name" value="RGS"/>
    <property type="match status" value="1"/>
</dbReference>
<feature type="domain" description="RGS" evidence="7">
    <location>
        <begin position="54"/>
        <end position="179"/>
    </location>
</feature>
<evidence type="ECO:0000256" key="2">
    <source>
        <dbReference type="ARBA" id="ARBA00022643"/>
    </source>
</evidence>
<feature type="compositionally biased region" description="Low complexity" evidence="4">
    <location>
        <begin position="763"/>
        <end position="772"/>
    </location>
</feature>
<dbReference type="Pfam" id="PF13426">
    <property type="entry name" value="PAS_9"/>
    <property type="match status" value="2"/>
</dbReference>
<dbReference type="Gene3D" id="1.10.167.10">
    <property type="entry name" value="Regulator of G-protein Signalling 4, domain 2"/>
    <property type="match status" value="1"/>
</dbReference>
<dbReference type="InterPro" id="IPR044926">
    <property type="entry name" value="RGS_subdomain_2"/>
</dbReference>
<sequence>MAPKKKGNKHHPDGDVSTGGGKGRDQYGRKFGKKHASAMMEFTKTLWMQDATTSLRNILKNEVAQVKFREFLSTEYGEAQLDFLLEAMKLETLDAGERDQAATKVYKEFVAAQGAGIGQQERTKGTQQLWDFANSSKGETLEPGVAMQKVQEEAETTLGMLAFDAFPRFLKSKYSKAVMEDLKTGSNPNEVAALEGAINTSESKQPGDADEWLNMFVSTAEFFPACIVISDMTIPGAPMVYINGEFTKTTGYTKEEAVGRNCRFLQGPETEPESIAVIRNTLSKGQDCHVKLTNYRKNGEKFQNLLSMKPVFDGDNIYRYVIGVQFEILEDKGLKKRLVQLDKLLRLLPSRLNLKSKASAQARGALAAKTTGEANTMIAAKEQILSAGEQREEKEAAASGARPKQKFKKKKKAAGGAAQADNYDGTIFAFTKIMWLQDAVNTLRSMLMDQAGFMSFDAFLKQCGSQLSQTHLRFWVEAQQILMCQGPQQVQAARQLHMRMWKNSLFYCTTNEIVIGNINRTAWPPLIQEMGRWQELSLYFLALDCFTRYMESPQSREFVTALQLREANGEQLPVKTVSVGLDPDSPSYWMDMLKVMSETLRIGLVVSDMFVPGCPLAYLNEGFTAQTGYGKENIGRNSKFLQGPMTEGYMVEEIVESLRHADPLFCKLQNHKPDGTVYQQCLCLTPVFNVDGEYKYQIGCQVDYDPSNPETPMFIMELERVVRNLPQTLTGETPKAMPTRTQELEDFLASITAGGTGAGPGGLTATPPSGSAPSGGGQPRPGASWTPA</sequence>
<dbReference type="PROSITE" id="PS50113">
    <property type="entry name" value="PAC"/>
    <property type="match status" value="1"/>
</dbReference>
<feature type="region of interest" description="Disordered" evidence="4">
    <location>
        <begin position="750"/>
        <end position="788"/>
    </location>
</feature>
<evidence type="ECO:0000256" key="3">
    <source>
        <dbReference type="ARBA" id="ARBA00022991"/>
    </source>
</evidence>
<accession>A0A126WYE1</accession>
<feature type="domain" description="PAC" evidence="6">
    <location>
        <begin position="286"/>
        <end position="340"/>
    </location>
</feature>
<evidence type="ECO:0000259" key="6">
    <source>
        <dbReference type="PROSITE" id="PS50113"/>
    </source>
</evidence>
<dbReference type="InterPro" id="IPR036305">
    <property type="entry name" value="RGS_sf"/>
</dbReference>
<organism evidence="8">
    <name type="scientific">Scytosiphon lomentaria</name>
    <name type="common">Beanweed</name>
    <name type="synonym">Chorda lomentaria</name>
    <dbReference type="NCBI Taxonomy" id="27967"/>
    <lineage>
        <taxon>Eukaryota</taxon>
        <taxon>Sar</taxon>
        <taxon>Stramenopiles</taxon>
        <taxon>Ochrophyta</taxon>
        <taxon>PX clade</taxon>
        <taxon>Phaeophyceae</taxon>
        <taxon>Ectocarpales</taxon>
        <taxon>Scytosiphonaceae</taxon>
        <taxon>Scytosiphon</taxon>
    </lineage>
</organism>
<feature type="domain" description="PAS" evidence="5">
    <location>
        <begin position="239"/>
        <end position="285"/>
    </location>
</feature>
<proteinExistence type="evidence at transcript level"/>
<dbReference type="InterPro" id="IPR016137">
    <property type="entry name" value="RGS"/>
</dbReference>
<dbReference type="SUPFAM" id="SSF48097">
    <property type="entry name" value="Regulator of G-protein signaling, RGS"/>
    <property type="match status" value="2"/>
</dbReference>
<protein>
    <submittedName>
        <fullName evidence="8">Putative LOV domain-containing protein</fullName>
    </submittedName>
</protein>
<dbReference type="NCBIfam" id="TIGR00229">
    <property type="entry name" value="sensory_box"/>
    <property type="match status" value="1"/>
</dbReference>
<dbReference type="PANTHER" id="PTHR47429:SF2">
    <property type="entry name" value="PROTEIN TWIN LOV 1"/>
    <property type="match status" value="1"/>
</dbReference>
<dbReference type="InterPro" id="IPR000700">
    <property type="entry name" value="PAS-assoc_C"/>
</dbReference>
<dbReference type="AlphaFoldDB" id="A0A126WYE1"/>
<dbReference type="PROSITE" id="PS50132">
    <property type="entry name" value="RGS"/>
    <property type="match status" value="1"/>
</dbReference>
<dbReference type="SUPFAM" id="SSF55785">
    <property type="entry name" value="PYP-like sensor domain (PAS domain)"/>
    <property type="match status" value="2"/>
</dbReference>
<dbReference type="Gene3D" id="3.30.450.20">
    <property type="entry name" value="PAS domain"/>
    <property type="match status" value="2"/>
</dbReference>
<evidence type="ECO:0000259" key="7">
    <source>
        <dbReference type="PROSITE" id="PS50132"/>
    </source>
</evidence>
<keyword evidence="2" id="KW-0288">FMN</keyword>
<dbReference type="PROSITE" id="PS50112">
    <property type="entry name" value="PAS"/>
    <property type="match status" value="1"/>
</dbReference>
<evidence type="ECO:0000313" key="8">
    <source>
        <dbReference type="EMBL" id="AML77497.1"/>
    </source>
</evidence>
<reference evidence="8" key="1">
    <citation type="journal article" date="2016" name="Proc. Natl. Acad. Sci. U.S.A.">
        <title>Functional and topological diversity of LOV domain photoreceptors.</title>
        <authorList>
            <person name="Glantz S.T."/>
            <person name="Carpenter E.J."/>
            <person name="Melkonian M."/>
            <person name="Gardner K.H."/>
            <person name="Boyden E.S."/>
            <person name="Wong G.K."/>
            <person name="Chow B.Y."/>
        </authorList>
    </citation>
    <scope>NUCLEOTIDE SEQUENCE</scope>
    <source>
        <strain evidence="8">JCXF_2012608</strain>
    </source>
</reference>
<feature type="compositionally biased region" description="Basic residues" evidence="4">
    <location>
        <begin position="403"/>
        <end position="413"/>
    </location>
</feature>
<keyword evidence="1" id="KW-0285">Flavoprotein</keyword>
<evidence type="ECO:0000259" key="5">
    <source>
        <dbReference type="PROSITE" id="PS50112"/>
    </source>
</evidence>
<feature type="region of interest" description="Disordered" evidence="4">
    <location>
        <begin position="389"/>
        <end position="413"/>
    </location>
</feature>
<name>A0A126WYE1_SCYLO</name>
<dbReference type="EMBL" id="KU699570">
    <property type="protein sequence ID" value="AML77497.1"/>
    <property type="molecule type" value="mRNA"/>
</dbReference>